<organism evidence="1 2">
    <name type="scientific">Novacetimonas hansenii</name>
    <name type="common">Komagataeibacter hansenii</name>
    <dbReference type="NCBI Taxonomy" id="436"/>
    <lineage>
        <taxon>Bacteria</taxon>
        <taxon>Pseudomonadati</taxon>
        <taxon>Pseudomonadota</taxon>
        <taxon>Alphaproteobacteria</taxon>
        <taxon>Acetobacterales</taxon>
        <taxon>Acetobacteraceae</taxon>
        <taxon>Novacetimonas</taxon>
    </lineage>
</organism>
<accession>A0AAW5EUI8</accession>
<reference evidence="1" key="1">
    <citation type="journal article" date="2021" name="Polymers (Basel)">
        <title>Highly Stretchable Bacterial Cellulose Produced by Komagataeibacter hansenii SI1.</title>
        <authorList>
            <person name="Cielecka I."/>
            <person name="Ryngajllo M."/>
            <person name="Maniukiewicz W."/>
            <person name="Bielecki S."/>
        </authorList>
    </citation>
    <scope>NUCLEOTIDE SEQUENCE</scope>
    <source>
        <strain evidence="1">SI1</strain>
    </source>
</reference>
<evidence type="ECO:0000313" key="1">
    <source>
        <dbReference type="EMBL" id="MCJ8354980.1"/>
    </source>
</evidence>
<proteinExistence type="predicted"/>
<sequence>MRPIQPAENLPVTIQGNGVPCIPLPEVNDAIADNRPIKILCHGDGNMNACNQTNRYKKNQYRPEMPAPATWKTLEMHHVPFAGAVRDVIACPCIRKKPQGHRNPGVKLNISLLRSVFVKTTHISRDPRPWPDAEILQSRLPAHT</sequence>
<name>A0AAW5EUI8_NOVHA</name>
<reference evidence="1" key="2">
    <citation type="submission" date="2022-03" db="EMBL/GenBank/DDBJ databases">
        <authorList>
            <person name="Ryngajllo M."/>
            <person name="Jacek P."/>
            <person name="Kubiak K."/>
        </authorList>
    </citation>
    <scope>NUCLEOTIDE SEQUENCE</scope>
    <source>
        <strain evidence="1">SI1</strain>
    </source>
</reference>
<dbReference type="AlphaFoldDB" id="A0AAW5EUI8"/>
<protein>
    <submittedName>
        <fullName evidence="1">Uncharacterized protein</fullName>
    </submittedName>
</protein>
<dbReference type="RefSeq" id="WP_247067587.1">
    <property type="nucleotide sequence ID" value="NZ_CP094848.1"/>
</dbReference>
<evidence type="ECO:0000313" key="2">
    <source>
        <dbReference type="Proteomes" id="UP001202887"/>
    </source>
</evidence>
<comment type="caution">
    <text evidence="1">The sequence shown here is derived from an EMBL/GenBank/DDBJ whole genome shotgun (WGS) entry which is preliminary data.</text>
</comment>
<dbReference type="Proteomes" id="UP001202887">
    <property type="component" value="Unassembled WGS sequence"/>
</dbReference>
<dbReference type="EMBL" id="JAIBCX010000045">
    <property type="protein sequence ID" value="MCJ8354980.1"/>
    <property type="molecule type" value="Genomic_DNA"/>
</dbReference>
<gene>
    <name evidence="1" type="ORF">K1W68_13430</name>
</gene>